<dbReference type="EMBL" id="JBBNAF010000009">
    <property type="protein sequence ID" value="KAK9115348.1"/>
    <property type="molecule type" value="Genomic_DNA"/>
</dbReference>
<protein>
    <submittedName>
        <fullName evidence="1">Uncharacterized protein</fullName>
    </submittedName>
</protein>
<evidence type="ECO:0000313" key="2">
    <source>
        <dbReference type="Proteomes" id="UP001420932"/>
    </source>
</evidence>
<comment type="caution">
    <text evidence="1">The sequence shown here is derived from an EMBL/GenBank/DDBJ whole genome shotgun (WGS) entry which is preliminary data.</text>
</comment>
<name>A0AAP0IH32_9MAGN</name>
<dbReference type="Proteomes" id="UP001420932">
    <property type="component" value="Unassembled WGS sequence"/>
</dbReference>
<reference evidence="1 2" key="1">
    <citation type="submission" date="2024-01" db="EMBL/GenBank/DDBJ databases">
        <title>Genome assemblies of Stephania.</title>
        <authorList>
            <person name="Yang L."/>
        </authorList>
    </citation>
    <scope>NUCLEOTIDE SEQUENCE [LARGE SCALE GENOMIC DNA]</scope>
    <source>
        <strain evidence="1">YNDBR</strain>
        <tissue evidence="1">Leaf</tissue>
    </source>
</reference>
<dbReference type="AlphaFoldDB" id="A0AAP0IH32"/>
<evidence type="ECO:0000313" key="1">
    <source>
        <dbReference type="EMBL" id="KAK9115348.1"/>
    </source>
</evidence>
<gene>
    <name evidence="1" type="ORF">Syun_022145</name>
</gene>
<organism evidence="1 2">
    <name type="scientific">Stephania yunnanensis</name>
    <dbReference type="NCBI Taxonomy" id="152371"/>
    <lineage>
        <taxon>Eukaryota</taxon>
        <taxon>Viridiplantae</taxon>
        <taxon>Streptophyta</taxon>
        <taxon>Embryophyta</taxon>
        <taxon>Tracheophyta</taxon>
        <taxon>Spermatophyta</taxon>
        <taxon>Magnoliopsida</taxon>
        <taxon>Ranunculales</taxon>
        <taxon>Menispermaceae</taxon>
        <taxon>Menispermoideae</taxon>
        <taxon>Cissampelideae</taxon>
        <taxon>Stephania</taxon>
    </lineage>
</organism>
<accession>A0AAP0IH32</accession>
<proteinExistence type="predicted"/>
<sequence length="188" mass="21226">MGCAKAQPFPKLGCISSAVLGRKWGTHPSRPDWPVGPGVREWNVDTAIAMVGIFTNFNVIEKSITLKMADGENPNDLANLLAHGREIRELMEDRITHQEDNVSWMLQLLQTHITQYNQDRANVAPAVEVEIRFSYMKIDVAICFRSEELVEEDEFKGRECTQVESTNDIKGESASRMRKVILGAPRVR</sequence>
<keyword evidence="2" id="KW-1185">Reference proteome</keyword>